<keyword evidence="3" id="KW-1185">Reference proteome</keyword>
<dbReference type="InterPro" id="IPR052626">
    <property type="entry name" value="SWT1_Regulator"/>
</dbReference>
<dbReference type="Gene3D" id="3.40.50.1010">
    <property type="entry name" value="5'-nuclease"/>
    <property type="match status" value="1"/>
</dbReference>
<organism evidence="2 3">
    <name type="scientific">Rhizopus stolonifer</name>
    <name type="common">Rhizopus nigricans</name>
    <dbReference type="NCBI Taxonomy" id="4846"/>
    <lineage>
        <taxon>Eukaryota</taxon>
        <taxon>Fungi</taxon>
        <taxon>Fungi incertae sedis</taxon>
        <taxon>Mucoromycota</taxon>
        <taxon>Mucoromycotina</taxon>
        <taxon>Mucoromycetes</taxon>
        <taxon>Mucorales</taxon>
        <taxon>Mucorineae</taxon>
        <taxon>Rhizopodaceae</taxon>
        <taxon>Rhizopus</taxon>
    </lineage>
</organism>
<reference evidence="2 3" key="1">
    <citation type="journal article" date="2018" name="G3 (Bethesda)">
        <title>Phylogenetic and Phylogenomic Definition of Rhizopus Species.</title>
        <authorList>
            <person name="Gryganskyi A.P."/>
            <person name="Golan J."/>
            <person name="Dolatabadi S."/>
            <person name="Mondo S."/>
            <person name="Robb S."/>
            <person name="Idnurm A."/>
            <person name="Muszewska A."/>
            <person name="Steczkiewicz K."/>
            <person name="Masonjones S."/>
            <person name="Liao H.L."/>
            <person name="Gajdeczka M.T."/>
            <person name="Anike F."/>
            <person name="Vuek A."/>
            <person name="Anishchenko I.M."/>
            <person name="Voigt K."/>
            <person name="de Hoog G.S."/>
            <person name="Smith M.E."/>
            <person name="Heitman J."/>
            <person name="Vilgalys R."/>
            <person name="Stajich J.E."/>
        </authorList>
    </citation>
    <scope>NUCLEOTIDE SEQUENCE [LARGE SCALE GENOMIC DNA]</scope>
    <source>
        <strain evidence="2 3">LSU 92-RS-03</strain>
    </source>
</reference>
<dbReference type="Pfam" id="PF13638">
    <property type="entry name" value="PIN_4"/>
    <property type="match status" value="1"/>
</dbReference>
<dbReference type="Proteomes" id="UP000253551">
    <property type="component" value="Unassembled WGS sequence"/>
</dbReference>
<feature type="domain" description="PIN" evidence="1">
    <location>
        <begin position="56"/>
        <end position="165"/>
    </location>
</feature>
<dbReference type="SUPFAM" id="SSF88723">
    <property type="entry name" value="PIN domain-like"/>
    <property type="match status" value="1"/>
</dbReference>
<proteinExistence type="predicted"/>
<protein>
    <recommendedName>
        <fullName evidence="1">PIN domain-containing protein</fullName>
    </recommendedName>
</protein>
<evidence type="ECO:0000313" key="3">
    <source>
        <dbReference type="Proteomes" id="UP000253551"/>
    </source>
</evidence>
<dbReference type="InterPro" id="IPR029060">
    <property type="entry name" value="PIN-like_dom_sf"/>
</dbReference>
<evidence type="ECO:0000259" key="1">
    <source>
        <dbReference type="SMART" id="SM00670"/>
    </source>
</evidence>
<dbReference type="STRING" id="4846.A0A367KXB2"/>
<dbReference type="AlphaFoldDB" id="A0A367KXB2"/>
<name>A0A367KXB2_RHIST</name>
<dbReference type="SMART" id="SM00670">
    <property type="entry name" value="PINc"/>
    <property type="match status" value="1"/>
</dbReference>
<dbReference type="OrthoDB" id="2017974at2759"/>
<sequence length="316" mass="36354">MNQEDMEFMDIDGPEFLNDVNNQIANIRATSRYDQIDNTNTAMFEQFDQQTPSFAEIAVLDTNFLLSKLGFLDALLDIANKYPGSLLVLLPWVVIRELDGLKGSRNDTDVCASARKAMRFLELRLRDKMAGNAKGDDRILDCCMYFQQATQRKVTLLSNDRNLLMVHDIDSISAESTHKMEALLNRIAGKRDTTLASKYSHTIQHHKPHYYPPEIPANTMEDHGMDIDDVCHEPTMNSYTQIDHYSMMIDDEFTHMSDSFGTQYSKWAKAQHTRHRHNQEPPAYLDNDPTLIAPKRPYRPEHGVYKTSYAPIYSPR</sequence>
<dbReference type="CDD" id="cd18727">
    <property type="entry name" value="PIN_Swt1-like"/>
    <property type="match status" value="1"/>
</dbReference>
<gene>
    <name evidence="2" type="ORF">CU098_011399</name>
</gene>
<dbReference type="PANTHER" id="PTHR16161">
    <property type="entry name" value="TRANSCRIPTIONAL PROTEIN SWT1"/>
    <property type="match status" value="1"/>
</dbReference>
<dbReference type="InterPro" id="IPR002716">
    <property type="entry name" value="PIN_dom"/>
</dbReference>
<dbReference type="PANTHER" id="PTHR16161:SF0">
    <property type="entry name" value="TRANSCRIPTIONAL PROTEIN SWT1"/>
    <property type="match status" value="1"/>
</dbReference>
<accession>A0A367KXB2</accession>
<dbReference type="EMBL" id="PJQM01000139">
    <property type="protein sequence ID" value="RCI06512.1"/>
    <property type="molecule type" value="Genomic_DNA"/>
</dbReference>
<comment type="caution">
    <text evidence="2">The sequence shown here is derived from an EMBL/GenBank/DDBJ whole genome shotgun (WGS) entry which is preliminary data.</text>
</comment>
<dbReference type="GO" id="GO:0004540">
    <property type="term" value="F:RNA nuclease activity"/>
    <property type="evidence" value="ECO:0007669"/>
    <property type="project" value="UniProtKB-ARBA"/>
</dbReference>
<evidence type="ECO:0000313" key="2">
    <source>
        <dbReference type="EMBL" id="RCI06512.1"/>
    </source>
</evidence>
<dbReference type="GO" id="GO:0005634">
    <property type="term" value="C:nucleus"/>
    <property type="evidence" value="ECO:0007669"/>
    <property type="project" value="TreeGrafter"/>
</dbReference>